<evidence type="ECO:0000313" key="12">
    <source>
        <dbReference type="Proteomes" id="UP000662747"/>
    </source>
</evidence>
<evidence type="ECO:0000256" key="1">
    <source>
        <dbReference type="ARBA" id="ARBA00000677"/>
    </source>
</evidence>
<sequence length="190" mass="20740">MSDGKSQPAAKAGESGKHQGRHRFNARHAGFVGALLVWALVLRVFVLQPHLIVSESMAPTLAVGDRLVVDKLSYRFHLPRAGDIVVFEPPPAHAREFIAIKRVIALPGQEVQVRDGQVLVDGTPLREPYVAAPPAYAWGPATIPEGMLFVLGDNRNVSSDSHVWGVLPLQSVKGRAWLRFWPPARTGLVP</sequence>
<evidence type="ECO:0000256" key="8">
    <source>
        <dbReference type="RuleBase" id="RU362042"/>
    </source>
</evidence>
<evidence type="ECO:0000256" key="6">
    <source>
        <dbReference type="ARBA" id="ARBA00022801"/>
    </source>
</evidence>
<dbReference type="Proteomes" id="UP000662747">
    <property type="component" value="Chromosome"/>
</dbReference>
<evidence type="ECO:0000313" key="11">
    <source>
        <dbReference type="EMBL" id="QSQ26670.1"/>
    </source>
</evidence>
<dbReference type="InterPro" id="IPR019756">
    <property type="entry name" value="Pept_S26A_signal_pept_1_Ser-AS"/>
</dbReference>
<accession>A0ABX7P8D2</accession>
<reference evidence="11 12" key="1">
    <citation type="submission" date="2021-02" db="EMBL/GenBank/DDBJ databases">
        <title>De Novo genome assembly of isolated myxobacteria.</title>
        <authorList>
            <person name="Stevens D.C."/>
        </authorList>
    </citation>
    <scope>NUCLEOTIDE SEQUENCE [LARGE SCALE GENOMIC DNA]</scope>
    <source>
        <strain evidence="12">SCPEA02</strain>
    </source>
</reference>
<evidence type="ECO:0000256" key="7">
    <source>
        <dbReference type="RuleBase" id="RU003993"/>
    </source>
</evidence>
<dbReference type="GO" id="GO:0009003">
    <property type="term" value="F:signal peptidase activity"/>
    <property type="evidence" value="ECO:0007669"/>
    <property type="project" value="UniProtKB-EC"/>
</dbReference>
<keyword evidence="5 7" id="KW-0645">Protease</keyword>
<keyword evidence="6 7" id="KW-0378">Hydrolase</keyword>
<feature type="transmembrane region" description="Helical" evidence="7">
    <location>
        <begin position="29"/>
        <end position="47"/>
    </location>
</feature>
<dbReference type="InterPro" id="IPR036286">
    <property type="entry name" value="LexA/Signal_pep-like_sf"/>
</dbReference>
<comment type="similarity">
    <text evidence="2 8">Belongs to the peptidase S26 family.</text>
</comment>
<evidence type="ECO:0000259" key="10">
    <source>
        <dbReference type="Pfam" id="PF10502"/>
    </source>
</evidence>
<dbReference type="PRINTS" id="PR00727">
    <property type="entry name" value="LEADERPTASE"/>
</dbReference>
<dbReference type="InterPro" id="IPR019757">
    <property type="entry name" value="Pept_S26A_signal_pept_1_Lys-AS"/>
</dbReference>
<dbReference type="NCBIfam" id="TIGR02227">
    <property type="entry name" value="sigpep_I_bact"/>
    <property type="match status" value="1"/>
</dbReference>
<dbReference type="InterPro" id="IPR000223">
    <property type="entry name" value="Pept_S26A_signal_pept_1"/>
</dbReference>
<dbReference type="PANTHER" id="PTHR43390:SF1">
    <property type="entry name" value="CHLOROPLAST PROCESSING PEPTIDASE"/>
    <property type="match status" value="1"/>
</dbReference>
<organism evidence="11 12">
    <name type="scientific">Pyxidicoccus parkwayensis</name>
    <dbReference type="NCBI Taxonomy" id="2813578"/>
    <lineage>
        <taxon>Bacteria</taxon>
        <taxon>Pseudomonadati</taxon>
        <taxon>Myxococcota</taxon>
        <taxon>Myxococcia</taxon>
        <taxon>Myxococcales</taxon>
        <taxon>Cystobacterineae</taxon>
        <taxon>Myxococcaceae</taxon>
        <taxon>Pyxidicoccus</taxon>
    </lineage>
</organism>
<dbReference type="InterPro" id="IPR019758">
    <property type="entry name" value="Pept_S26A_signal_pept_1_CS"/>
</dbReference>
<keyword evidence="7" id="KW-0812">Transmembrane</keyword>
<evidence type="ECO:0000256" key="5">
    <source>
        <dbReference type="ARBA" id="ARBA00022670"/>
    </source>
</evidence>
<evidence type="ECO:0000256" key="4">
    <source>
        <dbReference type="ARBA" id="ARBA00019232"/>
    </source>
</evidence>
<dbReference type="EMBL" id="CP071090">
    <property type="protein sequence ID" value="QSQ26670.1"/>
    <property type="molecule type" value="Genomic_DNA"/>
</dbReference>
<keyword evidence="7" id="KW-0472">Membrane</keyword>
<dbReference type="InterPro" id="IPR019533">
    <property type="entry name" value="Peptidase_S26"/>
</dbReference>
<comment type="subcellular location">
    <subcellularLocation>
        <location evidence="8">Membrane</location>
        <topology evidence="8">Single-pass type II membrane protein</topology>
    </subcellularLocation>
</comment>
<dbReference type="SUPFAM" id="SSF51306">
    <property type="entry name" value="LexA/Signal peptidase"/>
    <property type="match status" value="1"/>
</dbReference>
<gene>
    <name evidence="11" type="primary">lepB</name>
    <name evidence="11" type="ORF">JY651_17820</name>
</gene>
<evidence type="ECO:0000256" key="3">
    <source>
        <dbReference type="ARBA" id="ARBA00013208"/>
    </source>
</evidence>
<evidence type="ECO:0000256" key="2">
    <source>
        <dbReference type="ARBA" id="ARBA00009370"/>
    </source>
</evidence>
<dbReference type="Gene3D" id="2.10.109.10">
    <property type="entry name" value="Umud Fragment, subunit A"/>
    <property type="match status" value="1"/>
</dbReference>
<proteinExistence type="inferred from homology"/>
<dbReference type="CDD" id="cd06530">
    <property type="entry name" value="S26_SPase_I"/>
    <property type="match status" value="1"/>
</dbReference>
<keyword evidence="12" id="KW-1185">Reference proteome</keyword>
<dbReference type="EC" id="3.4.21.89" evidence="3 7"/>
<keyword evidence="7" id="KW-1133">Transmembrane helix</keyword>
<feature type="region of interest" description="Disordered" evidence="9">
    <location>
        <begin position="1"/>
        <end position="20"/>
    </location>
</feature>
<evidence type="ECO:0000256" key="9">
    <source>
        <dbReference type="SAM" id="MobiDB-lite"/>
    </source>
</evidence>
<dbReference type="Pfam" id="PF10502">
    <property type="entry name" value="Peptidase_S26"/>
    <property type="match status" value="1"/>
</dbReference>
<dbReference type="PANTHER" id="PTHR43390">
    <property type="entry name" value="SIGNAL PEPTIDASE I"/>
    <property type="match status" value="1"/>
</dbReference>
<name>A0ABX7P8D2_9BACT</name>
<protein>
    <recommendedName>
        <fullName evidence="4 7">Signal peptidase I</fullName>
        <ecNumber evidence="3 7">3.4.21.89</ecNumber>
    </recommendedName>
</protein>
<dbReference type="PROSITE" id="PS00761">
    <property type="entry name" value="SPASE_I_3"/>
    <property type="match status" value="1"/>
</dbReference>
<comment type="catalytic activity">
    <reaction evidence="1 7">
        <text>Cleavage of hydrophobic, N-terminal signal or leader sequences from secreted and periplasmic proteins.</text>
        <dbReference type="EC" id="3.4.21.89"/>
    </reaction>
</comment>
<dbReference type="PROSITE" id="PS00501">
    <property type="entry name" value="SPASE_I_1"/>
    <property type="match status" value="1"/>
</dbReference>
<dbReference type="PROSITE" id="PS00760">
    <property type="entry name" value="SPASE_I_2"/>
    <property type="match status" value="1"/>
</dbReference>
<feature type="domain" description="Peptidase S26" evidence="10">
    <location>
        <begin position="31"/>
        <end position="181"/>
    </location>
</feature>